<evidence type="ECO:0000256" key="1">
    <source>
        <dbReference type="ARBA" id="ARBA00008056"/>
    </source>
</evidence>
<dbReference type="AlphaFoldDB" id="A0A559MF22"/>
<keyword evidence="2" id="KW-0408">Iron</keyword>
<dbReference type="PANTHER" id="PTHR47990">
    <property type="entry name" value="2-OXOGLUTARATE (2OG) AND FE(II)-DEPENDENT OXYGENASE SUPERFAMILY PROTEIN-RELATED"/>
    <property type="match status" value="1"/>
</dbReference>
<dbReference type="Gene3D" id="2.60.120.330">
    <property type="entry name" value="B-lactam Antibiotic, Isopenicillin N Synthase, Chain"/>
    <property type="match status" value="1"/>
</dbReference>
<evidence type="ECO:0000313" key="5">
    <source>
        <dbReference type="EMBL" id="TVY91557.1"/>
    </source>
</evidence>
<dbReference type="InterPro" id="IPR050231">
    <property type="entry name" value="Iron_ascorbate_oxido_reductase"/>
</dbReference>
<evidence type="ECO:0000313" key="6">
    <source>
        <dbReference type="Proteomes" id="UP000315522"/>
    </source>
</evidence>
<keyword evidence="2" id="KW-0479">Metal-binding</keyword>
<dbReference type="SUPFAM" id="SSF51197">
    <property type="entry name" value="Clavaminate synthase-like"/>
    <property type="match status" value="1"/>
</dbReference>
<dbReference type="EMBL" id="QGML01000520">
    <property type="protein sequence ID" value="TVY91557.1"/>
    <property type="molecule type" value="Genomic_DNA"/>
</dbReference>
<feature type="compositionally biased region" description="Basic and acidic residues" evidence="3">
    <location>
        <begin position="362"/>
        <end position="374"/>
    </location>
</feature>
<dbReference type="GO" id="GO:0046872">
    <property type="term" value="F:metal ion binding"/>
    <property type="evidence" value="ECO:0007669"/>
    <property type="project" value="UniProtKB-KW"/>
</dbReference>
<protein>
    <submittedName>
        <fullName evidence="5">Oxidoreductase</fullName>
    </submittedName>
</protein>
<dbReference type="Proteomes" id="UP000315522">
    <property type="component" value="Unassembled WGS sequence"/>
</dbReference>
<dbReference type="GO" id="GO:0016491">
    <property type="term" value="F:oxidoreductase activity"/>
    <property type="evidence" value="ECO:0007669"/>
    <property type="project" value="UniProtKB-KW"/>
</dbReference>
<comment type="caution">
    <text evidence="5">The sequence shown here is derived from an EMBL/GenBank/DDBJ whole genome shotgun (WGS) entry which is preliminary data.</text>
</comment>
<name>A0A559MF22_9HELO</name>
<evidence type="ECO:0000256" key="2">
    <source>
        <dbReference type="RuleBase" id="RU003682"/>
    </source>
</evidence>
<dbReference type="InterPro" id="IPR044861">
    <property type="entry name" value="IPNS-like_FE2OG_OXY"/>
</dbReference>
<organism evidence="5 6">
    <name type="scientific">Lachnellula willkommii</name>
    <dbReference type="NCBI Taxonomy" id="215461"/>
    <lineage>
        <taxon>Eukaryota</taxon>
        <taxon>Fungi</taxon>
        <taxon>Dikarya</taxon>
        <taxon>Ascomycota</taxon>
        <taxon>Pezizomycotina</taxon>
        <taxon>Leotiomycetes</taxon>
        <taxon>Helotiales</taxon>
        <taxon>Lachnaceae</taxon>
        <taxon>Lachnellula</taxon>
    </lineage>
</organism>
<dbReference type="GO" id="GO:0044283">
    <property type="term" value="P:small molecule biosynthetic process"/>
    <property type="evidence" value="ECO:0007669"/>
    <property type="project" value="UniProtKB-ARBA"/>
</dbReference>
<dbReference type="InterPro" id="IPR026992">
    <property type="entry name" value="DIOX_N"/>
</dbReference>
<keyword evidence="6" id="KW-1185">Reference proteome</keyword>
<comment type="similarity">
    <text evidence="1 2">Belongs to the iron/ascorbate-dependent oxidoreductase family.</text>
</comment>
<gene>
    <name evidence="5" type="primary">vrtI_0</name>
    <name evidence="5" type="ORF">LAWI1_G004193</name>
</gene>
<evidence type="ECO:0000259" key="4">
    <source>
        <dbReference type="PROSITE" id="PS51471"/>
    </source>
</evidence>
<feature type="compositionally biased region" description="Basic and acidic residues" evidence="3">
    <location>
        <begin position="1"/>
        <end position="10"/>
    </location>
</feature>
<dbReference type="FunFam" id="2.60.120.330:FF:000045">
    <property type="entry name" value="Oxidoreductase, 2OG-Fe(II) oxygenase family, putative"/>
    <property type="match status" value="1"/>
</dbReference>
<dbReference type="Pfam" id="PF14226">
    <property type="entry name" value="DIOX_N"/>
    <property type="match status" value="1"/>
</dbReference>
<accession>A0A559MF22</accession>
<dbReference type="Pfam" id="PF03171">
    <property type="entry name" value="2OG-FeII_Oxy"/>
    <property type="match status" value="1"/>
</dbReference>
<keyword evidence="2" id="KW-0560">Oxidoreductase</keyword>
<feature type="region of interest" description="Disordered" evidence="3">
    <location>
        <begin position="362"/>
        <end position="381"/>
    </location>
</feature>
<dbReference type="PROSITE" id="PS51471">
    <property type="entry name" value="FE2OG_OXY"/>
    <property type="match status" value="1"/>
</dbReference>
<evidence type="ECO:0000256" key="3">
    <source>
        <dbReference type="SAM" id="MobiDB-lite"/>
    </source>
</evidence>
<reference evidence="5 6" key="1">
    <citation type="submission" date="2018-05" db="EMBL/GenBank/DDBJ databases">
        <title>Genome sequencing and assembly of the regulated plant pathogen Lachnellula willkommii and related sister species for the development of diagnostic species identification markers.</title>
        <authorList>
            <person name="Giroux E."/>
            <person name="Bilodeau G."/>
        </authorList>
    </citation>
    <scope>NUCLEOTIDE SEQUENCE [LARGE SCALE GENOMIC DNA]</scope>
    <source>
        <strain evidence="5 6">CBS 172.35</strain>
    </source>
</reference>
<dbReference type="InterPro" id="IPR027443">
    <property type="entry name" value="IPNS-like_sf"/>
</dbReference>
<proteinExistence type="inferred from homology"/>
<dbReference type="InterPro" id="IPR005123">
    <property type="entry name" value="Oxoglu/Fe-dep_dioxygenase_dom"/>
</dbReference>
<feature type="region of interest" description="Disordered" evidence="3">
    <location>
        <begin position="1"/>
        <end position="21"/>
    </location>
</feature>
<feature type="domain" description="Fe2OG dioxygenase" evidence="4">
    <location>
        <begin position="207"/>
        <end position="318"/>
    </location>
</feature>
<sequence>MERLEVHDRCPLTSQQKARRAEQGHTIYSSNLIIPPRNNSGFDENFTISTLRSDPAESARLFQSSQDLGFFYLDLRGDVEGETLLKEADRLFELAPKFYDLGRGELSKFDYKSRGSYVGYKRSGTSIVDEKGNLDRNEFYNIPKDDFLGISEMPFEHPQLFYKNEDFIKLYMQSSHSIVKLILSHLNTHLHLPPNTLQNLHDLRARSGDQVRLIKSPPQPESDLRTALGKHTDFGSITILFNRLGGLQILPPPSLTPAGQEPQWTYVKPLPGHCIVNLGDAMVKFTNGLLRSNIHRVVAPPGIQGKETRYSVVYFARPGDGVVLKRLEGSDVIPELKEGEKEEEMSSKDWIVLQALKLRGVKDGMSDEEKKKFWEQSGRGK</sequence>